<evidence type="ECO:0000313" key="3">
    <source>
        <dbReference type="EMBL" id="AQS41030.1"/>
    </source>
</evidence>
<dbReference type="InterPro" id="IPR051225">
    <property type="entry name" value="NAD(P)_epim/dehydratase"/>
</dbReference>
<comment type="similarity">
    <text evidence="1">Belongs to the NAD(P)-dependent epimerase/dehydratase family.</text>
</comment>
<evidence type="ECO:0000259" key="2">
    <source>
        <dbReference type="Pfam" id="PF01370"/>
    </source>
</evidence>
<dbReference type="GO" id="GO:0008743">
    <property type="term" value="F:L-threonine 3-dehydrogenase activity"/>
    <property type="evidence" value="ECO:0007669"/>
    <property type="project" value="TreeGrafter"/>
</dbReference>
<dbReference type="STRING" id="1902579.BHV28_03140"/>
<dbReference type="Pfam" id="PF01370">
    <property type="entry name" value="Epimerase"/>
    <property type="match status" value="1"/>
</dbReference>
<dbReference type="PANTHER" id="PTHR42687:SF1">
    <property type="entry name" value="L-THREONINE 3-DEHYDROGENASE, MITOCHONDRIAL"/>
    <property type="match status" value="1"/>
</dbReference>
<dbReference type="FunFam" id="3.40.50.720:FF:000077">
    <property type="entry name" value="L-threonine 3-dehydrogenase, mitochondrial"/>
    <property type="match status" value="1"/>
</dbReference>
<dbReference type="EMBL" id="CP017315">
    <property type="protein sequence ID" value="AQS41030.1"/>
    <property type="molecule type" value="Genomic_DNA"/>
</dbReference>
<dbReference type="SUPFAM" id="SSF51735">
    <property type="entry name" value="NAD(P)-binding Rossmann-fold domains"/>
    <property type="match status" value="1"/>
</dbReference>
<sequence>MTPRILLTGAGGQIGSELALALAQRYGRDAVIISDIREGANPGGLHYEQLDVMDAARLAELLEKYGITQIYHLAATLSAVGEQKPQFAWTLNMGGLLNVLESAVAHGVKRVFWPSSIGAFGPSTPVENTPQGTIMEPQTIYGISKLAGEGWCRWYFLKKGLDVRSVRYPGLISYKAPPGGGTTDYAVDIFHSAVAGKPYRCFLKPQTSLPMMYMPDAVAATIALMEADSNRLTVRDSYNLAAISFTPEQIAAEIARHIPGFQVEYAPDYRQQIADSWPDSIDDSTARKDWGWQPAYDLAAMTRDMLENLRMAT</sequence>
<evidence type="ECO:0000313" key="4">
    <source>
        <dbReference type="Proteomes" id="UP000188912"/>
    </source>
</evidence>
<reference evidence="3 4" key="1">
    <citation type="journal article" date="2010" name="Science">
        <title>Genomic comparison of the ants Camponotus floridanus and Harpegnathos saltator.</title>
        <authorList>
            <person name="Bonasio R."/>
            <person name="Zhang G."/>
            <person name="Ye C."/>
            <person name="Mutti N.S."/>
            <person name="Fang X."/>
            <person name="Qin N."/>
            <person name="Donahue G."/>
            <person name="Yang P."/>
            <person name="Li Q."/>
            <person name="Li C."/>
            <person name="Zhang P."/>
            <person name="Huang Z."/>
            <person name="Berger S.L."/>
            <person name="Reinberg D."/>
            <person name="Wang J."/>
            <person name="Liebig J."/>
        </authorList>
    </citation>
    <scope>NUCLEOTIDE SEQUENCE [LARGE SCALE GENOMIC DNA]</scope>
    <source>
        <strain evidence="3 4">Hsal</strain>
    </source>
</reference>
<dbReference type="Gene3D" id="3.40.50.720">
    <property type="entry name" value="NAD(P)-binding Rossmann-like Domain"/>
    <property type="match status" value="1"/>
</dbReference>
<accession>A0A1U9JT46</accession>
<dbReference type="KEGG" id="thd:BHV28_03140"/>
<protein>
    <submittedName>
        <fullName evidence="3">NAD-dependent epimerase</fullName>
    </submittedName>
</protein>
<gene>
    <name evidence="3" type="ORF">BHV28_03140</name>
</gene>
<dbReference type="GO" id="GO:0006567">
    <property type="term" value="P:L-threonine catabolic process"/>
    <property type="evidence" value="ECO:0007669"/>
    <property type="project" value="TreeGrafter"/>
</dbReference>
<dbReference type="PANTHER" id="PTHR42687">
    <property type="entry name" value="L-THREONINE 3-DEHYDROGENASE"/>
    <property type="match status" value="1"/>
</dbReference>
<reference evidence="3 4" key="2">
    <citation type="journal article" date="2016" name="Sci. Rep.">
        <title>The genome of Rhizobiales bacteria in predatory ants reveals urease gene functions but no genes for nitrogen fixation.</title>
        <authorList>
            <person name="Neuvonen M.M."/>
            <person name="Tamarit D."/>
            <person name="Naslund K."/>
            <person name="Liebig J."/>
            <person name="Feldhaar H."/>
            <person name="Moran N.A."/>
            <person name="Guy L."/>
            <person name="Andersson S.G."/>
        </authorList>
    </citation>
    <scope>NUCLEOTIDE SEQUENCE [LARGE SCALE GENOMIC DNA]</scope>
    <source>
        <strain evidence="3 4">Hsal</strain>
    </source>
</reference>
<name>A0A1U9JT46_9HYPH</name>
<dbReference type="AlphaFoldDB" id="A0A1U9JT46"/>
<organism evidence="3 4">
    <name type="scientific">Candidatus Tokpelaia hoelldobleri</name>
    <dbReference type="NCBI Taxonomy" id="1902579"/>
    <lineage>
        <taxon>Bacteria</taxon>
        <taxon>Pseudomonadati</taxon>
        <taxon>Pseudomonadota</taxon>
        <taxon>Alphaproteobacteria</taxon>
        <taxon>Hyphomicrobiales</taxon>
        <taxon>Candidatus Tokpelaia</taxon>
    </lineage>
</organism>
<evidence type="ECO:0000256" key="1">
    <source>
        <dbReference type="ARBA" id="ARBA00007637"/>
    </source>
</evidence>
<proteinExistence type="inferred from homology"/>
<dbReference type="InterPro" id="IPR036291">
    <property type="entry name" value="NAD(P)-bd_dom_sf"/>
</dbReference>
<keyword evidence="4" id="KW-1185">Reference proteome</keyword>
<feature type="domain" description="NAD-dependent epimerase/dehydratase" evidence="2">
    <location>
        <begin position="5"/>
        <end position="231"/>
    </location>
</feature>
<dbReference type="Proteomes" id="UP000188912">
    <property type="component" value="Chromosome"/>
</dbReference>
<dbReference type="InterPro" id="IPR001509">
    <property type="entry name" value="Epimerase_deHydtase"/>
</dbReference>